<evidence type="ECO:0008006" key="5">
    <source>
        <dbReference type="Google" id="ProtNLM"/>
    </source>
</evidence>
<evidence type="ECO:0000313" key="2">
    <source>
        <dbReference type="EMBL" id="KAF1813971.1"/>
    </source>
</evidence>
<dbReference type="RefSeq" id="XP_033535602.1">
    <property type="nucleotide sequence ID" value="XM_033679206.1"/>
</dbReference>
<gene>
    <name evidence="2 4" type="ORF">P152DRAFT_457340</name>
</gene>
<accession>A0A6G1G7R9</accession>
<dbReference type="GeneID" id="54419776"/>
<feature type="region of interest" description="Disordered" evidence="1">
    <location>
        <begin position="113"/>
        <end position="132"/>
    </location>
</feature>
<dbReference type="AlphaFoldDB" id="A0A6G1G7R9"/>
<organism evidence="2">
    <name type="scientific">Eremomyces bilateralis CBS 781.70</name>
    <dbReference type="NCBI Taxonomy" id="1392243"/>
    <lineage>
        <taxon>Eukaryota</taxon>
        <taxon>Fungi</taxon>
        <taxon>Dikarya</taxon>
        <taxon>Ascomycota</taxon>
        <taxon>Pezizomycotina</taxon>
        <taxon>Dothideomycetes</taxon>
        <taxon>Dothideomycetes incertae sedis</taxon>
        <taxon>Eremomycetales</taxon>
        <taxon>Eremomycetaceae</taxon>
        <taxon>Eremomyces</taxon>
    </lineage>
</organism>
<feature type="region of interest" description="Disordered" evidence="1">
    <location>
        <begin position="64"/>
        <end position="92"/>
    </location>
</feature>
<reference evidence="2 4" key="1">
    <citation type="submission" date="2020-01" db="EMBL/GenBank/DDBJ databases">
        <authorList>
            <consortium name="DOE Joint Genome Institute"/>
            <person name="Haridas S."/>
            <person name="Albert R."/>
            <person name="Binder M."/>
            <person name="Bloem J."/>
            <person name="Labutti K."/>
            <person name="Salamov A."/>
            <person name="Andreopoulos B."/>
            <person name="Baker S.E."/>
            <person name="Barry K."/>
            <person name="Bills G."/>
            <person name="Bluhm B.H."/>
            <person name="Cannon C."/>
            <person name="Castanera R."/>
            <person name="Culley D.E."/>
            <person name="Daum C."/>
            <person name="Ezra D."/>
            <person name="Gonzalez J.B."/>
            <person name="Henrissat B."/>
            <person name="Kuo A."/>
            <person name="Liang C."/>
            <person name="Lipzen A."/>
            <person name="Lutzoni F."/>
            <person name="Magnuson J."/>
            <person name="Mondo S."/>
            <person name="Nolan M."/>
            <person name="Ohm R."/>
            <person name="Pangilinan J."/>
            <person name="Park H.-J."/>
            <person name="Ramirez L."/>
            <person name="Alfaro M."/>
            <person name="Sun H."/>
            <person name="Tritt A."/>
            <person name="Yoshinaga Y."/>
            <person name="Zwiers L.-H."/>
            <person name="Turgeon B.G."/>
            <person name="Goodwin S.B."/>
            <person name="Spatafora J.W."/>
            <person name="Crous P.W."/>
            <person name="Grigoriev I.V."/>
        </authorList>
    </citation>
    <scope>NUCLEOTIDE SEQUENCE</scope>
    <source>
        <strain evidence="2 4">CBS 781.70</strain>
    </source>
</reference>
<sequence>MSATSILLTGAPTWADLDWDEAGLLKDSDLKAQLSAIRSPSPARPRWRTLGLADLDITTTRPVRSGLSDAATRRNRHVSSNESVGEDEELGDDAERTFLDDSFAIHEEFDDQSNSSILATEESSFRATGDSSTSAPYVLQSSPITAAHLSSLPRILDLSALPTATHVFRSRHGPCLSVIKAHLLVAVVAMCPPKAVTVRSPQQRGQRMEIVELEVADETAGRFRISFWFEPSERGARREAGEADMRVQLRRQVETLEMGDMVLLTDIALNVFNGRVCGQSVRGWGNRAGTKLYHLSGVDVVPGASPITEKLQRVNRWQLEMLDPRKRNPKRRWHESLPPDTQ</sequence>
<reference evidence="4" key="2">
    <citation type="submission" date="2020-04" db="EMBL/GenBank/DDBJ databases">
        <authorList>
            <consortium name="NCBI Genome Project"/>
        </authorList>
    </citation>
    <scope>NUCLEOTIDE SEQUENCE</scope>
    <source>
        <strain evidence="4">CBS 781.70</strain>
    </source>
</reference>
<evidence type="ECO:0000256" key="1">
    <source>
        <dbReference type="SAM" id="MobiDB-lite"/>
    </source>
</evidence>
<name>A0A6G1G7R9_9PEZI</name>
<keyword evidence="3" id="KW-1185">Reference proteome</keyword>
<proteinExistence type="predicted"/>
<dbReference type="OrthoDB" id="5378679at2759"/>
<dbReference type="EMBL" id="ML975154">
    <property type="protein sequence ID" value="KAF1813971.1"/>
    <property type="molecule type" value="Genomic_DNA"/>
</dbReference>
<dbReference type="Proteomes" id="UP000504638">
    <property type="component" value="Unplaced"/>
</dbReference>
<evidence type="ECO:0000313" key="3">
    <source>
        <dbReference type="Proteomes" id="UP000504638"/>
    </source>
</evidence>
<reference evidence="4" key="3">
    <citation type="submission" date="2025-04" db="UniProtKB">
        <authorList>
            <consortium name="RefSeq"/>
        </authorList>
    </citation>
    <scope>IDENTIFICATION</scope>
    <source>
        <strain evidence="4">CBS 781.70</strain>
    </source>
</reference>
<evidence type="ECO:0000313" key="4">
    <source>
        <dbReference type="RefSeq" id="XP_033535602.1"/>
    </source>
</evidence>
<protein>
    <recommendedName>
        <fullName evidence="5">Nucleic acid-binding protein</fullName>
    </recommendedName>
</protein>